<organism evidence="2 3">
    <name type="scientific">Phytoactinopolyspora mesophila</name>
    <dbReference type="NCBI Taxonomy" id="2650750"/>
    <lineage>
        <taxon>Bacteria</taxon>
        <taxon>Bacillati</taxon>
        <taxon>Actinomycetota</taxon>
        <taxon>Actinomycetes</taxon>
        <taxon>Jiangellales</taxon>
        <taxon>Jiangellaceae</taxon>
        <taxon>Phytoactinopolyspora</taxon>
    </lineage>
</organism>
<keyword evidence="1" id="KW-1133">Transmembrane helix</keyword>
<name>A0A7K3M3F3_9ACTN</name>
<keyword evidence="3" id="KW-1185">Reference proteome</keyword>
<feature type="transmembrane region" description="Helical" evidence="1">
    <location>
        <begin position="26"/>
        <end position="45"/>
    </location>
</feature>
<accession>A0A7K3M3F3</accession>
<evidence type="ECO:0000313" key="2">
    <source>
        <dbReference type="EMBL" id="NDL56978.1"/>
    </source>
</evidence>
<reference evidence="2 3" key="1">
    <citation type="submission" date="2019-11" db="EMBL/GenBank/DDBJ databases">
        <authorList>
            <person name="Li X.-J."/>
            <person name="Feng X.-M."/>
        </authorList>
    </citation>
    <scope>NUCLEOTIDE SEQUENCE [LARGE SCALE GENOMIC DNA]</scope>
    <source>
        <strain evidence="2 3">XMNu-373</strain>
    </source>
</reference>
<feature type="transmembrane region" description="Helical" evidence="1">
    <location>
        <begin position="52"/>
        <end position="71"/>
    </location>
</feature>
<dbReference type="RefSeq" id="WP_162449670.1">
    <property type="nucleotide sequence ID" value="NZ_WLZY01000002.1"/>
</dbReference>
<feature type="transmembrane region" description="Helical" evidence="1">
    <location>
        <begin position="109"/>
        <end position="137"/>
    </location>
</feature>
<keyword evidence="1" id="KW-0812">Transmembrane</keyword>
<evidence type="ECO:0000256" key="1">
    <source>
        <dbReference type="SAM" id="Phobius"/>
    </source>
</evidence>
<dbReference type="AlphaFoldDB" id="A0A7K3M3F3"/>
<sequence>MSTSAPSGRSRDQRSLDTLGTQLRPVILALAGGAVLMIVVVLLTFTETGTAVELSAVLVFGLPPLVAAWLLPTTRLKPLDPGQRADPAEAARTLRTSSMLALALAETPVLVGVVVSFVVGAWMPAMVGGILATAALLSLGPTRSRLDLWKDRLEANGARTGL</sequence>
<protein>
    <submittedName>
        <fullName evidence="2">Uncharacterized protein</fullName>
    </submittedName>
</protein>
<dbReference type="Proteomes" id="UP000460435">
    <property type="component" value="Unassembled WGS sequence"/>
</dbReference>
<keyword evidence="1" id="KW-0472">Membrane</keyword>
<evidence type="ECO:0000313" key="3">
    <source>
        <dbReference type="Proteomes" id="UP000460435"/>
    </source>
</evidence>
<comment type="caution">
    <text evidence="2">The sequence shown here is derived from an EMBL/GenBank/DDBJ whole genome shotgun (WGS) entry which is preliminary data.</text>
</comment>
<proteinExistence type="predicted"/>
<dbReference type="EMBL" id="WLZY01000002">
    <property type="protein sequence ID" value="NDL56978.1"/>
    <property type="molecule type" value="Genomic_DNA"/>
</dbReference>
<gene>
    <name evidence="2" type="ORF">F7O44_07820</name>
</gene>